<evidence type="ECO:0000313" key="5">
    <source>
        <dbReference type="EMBL" id="GGL65504.1"/>
    </source>
</evidence>
<dbReference type="InterPro" id="IPR036390">
    <property type="entry name" value="WH_DNA-bd_sf"/>
</dbReference>
<dbReference type="InterPro" id="IPR011711">
    <property type="entry name" value="GntR_C"/>
</dbReference>
<dbReference type="InterPro" id="IPR036388">
    <property type="entry name" value="WH-like_DNA-bd_sf"/>
</dbReference>
<dbReference type="SMART" id="SM00895">
    <property type="entry name" value="FCD"/>
    <property type="match status" value="1"/>
</dbReference>
<dbReference type="Proteomes" id="UP000654670">
    <property type="component" value="Unassembled WGS sequence"/>
</dbReference>
<dbReference type="SUPFAM" id="SSF46785">
    <property type="entry name" value="Winged helix' DNA-binding domain"/>
    <property type="match status" value="1"/>
</dbReference>
<dbReference type="Gene3D" id="1.20.120.530">
    <property type="entry name" value="GntR ligand-binding domain-like"/>
    <property type="match status" value="1"/>
</dbReference>
<keyword evidence="2" id="KW-0238">DNA-binding</keyword>
<dbReference type="AlphaFoldDB" id="A0A917SB83"/>
<protein>
    <submittedName>
        <fullName evidence="5">Transcriptional regulator, GntR family protein</fullName>
    </submittedName>
</protein>
<keyword evidence="6" id="KW-1185">Reference proteome</keyword>
<evidence type="ECO:0000256" key="2">
    <source>
        <dbReference type="ARBA" id="ARBA00023125"/>
    </source>
</evidence>
<dbReference type="PROSITE" id="PS50949">
    <property type="entry name" value="HTH_GNTR"/>
    <property type="match status" value="1"/>
</dbReference>
<dbReference type="InterPro" id="IPR000524">
    <property type="entry name" value="Tscrpt_reg_HTH_GntR"/>
</dbReference>
<dbReference type="PANTHER" id="PTHR43537">
    <property type="entry name" value="TRANSCRIPTIONAL REGULATOR, GNTR FAMILY"/>
    <property type="match status" value="1"/>
</dbReference>
<dbReference type="Gene3D" id="1.10.10.10">
    <property type="entry name" value="Winged helix-like DNA-binding domain superfamily/Winged helix DNA-binding domain"/>
    <property type="match status" value="1"/>
</dbReference>
<reference evidence="5" key="1">
    <citation type="journal article" date="2014" name="Int. J. Syst. Evol. Microbiol.">
        <title>Complete genome sequence of Corynebacterium casei LMG S-19264T (=DSM 44701T), isolated from a smear-ripened cheese.</title>
        <authorList>
            <consortium name="US DOE Joint Genome Institute (JGI-PGF)"/>
            <person name="Walter F."/>
            <person name="Albersmeier A."/>
            <person name="Kalinowski J."/>
            <person name="Ruckert C."/>
        </authorList>
    </citation>
    <scope>NUCLEOTIDE SEQUENCE</scope>
    <source>
        <strain evidence="5">JCM 15325</strain>
    </source>
</reference>
<dbReference type="InterPro" id="IPR008920">
    <property type="entry name" value="TF_FadR/GntR_C"/>
</dbReference>
<dbReference type="PANTHER" id="PTHR43537:SF24">
    <property type="entry name" value="GLUCONATE OPERON TRANSCRIPTIONAL REPRESSOR"/>
    <property type="match status" value="1"/>
</dbReference>
<dbReference type="PRINTS" id="PR00035">
    <property type="entry name" value="HTHGNTR"/>
</dbReference>
<dbReference type="Pfam" id="PF07729">
    <property type="entry name" value="FCD"/>
    <property type="match status" value="1"/>
</dbReference>
<gene>
    <name evidence="5" type="ORF">GCM10007968_31870</name>
</gene>
<dbReference type="Pfam" id="PF00392">
    <property type="entry name" value="GntR"/>
    <property type="match status" value="1"/>
</dbReference>
<proteinExistence type="predicted"/>
<dbReference type="CDD" id="cd07377">
    <property type="entry name" value="WHTH_GntR"/>
    <property type="match status" value="1"/>
</dbReference>
<evidence type="ECO:0000256" key="1">
    <source>
        <dbReference type="ARBA" id="ARBA00023015"/>
    </source>
</evidence>
<evidence type="ECO:0000313" key="6">
    <source>
        <dbReference type="Proteomes" id="UP000654670"/>
    </source>
</evidence>
<dbReference type="EMBL" id="BMOK01000023">
    <property type="protein sequence ID" value="GGL65504.1"/>
    <property type="molecule type" value="Genomic_DNA"/>
</dbReference>
<feature type="domain" description="HTH gntR-type" evidence="4">
    <location>
        <begin position="7"/>
        <end position="74"/>
    </location>
</feature>
<name>A0A917SB83_9BACL</name>
<dbReference type="SUPFAM" id="SSF48008">
    <property type="entry name" value="GntR ligand-binding domain-like"/>
    <property type="match status" value="1"/>
</dbReference>
<dbReference type="GO" id="GO:0003700">
    <property type="term" value="F:DNA-binding transcription factor activity"/>
    <property type="evidence" value="ECO:0007669"/>
    <property type="project" value="InterPro"/>
</dbReference>
<sequence length="210" mass="23571">MNKIDRQTLSEKIYIEMKKAIVDMYFKPGERLNDGQLAAQFGVSRTPVREAFKRLEDEGLIESVPGSMTRVANISTEEARHAFSVVAALHALAARLAVPNLAKKDLEDMIRSNEELRAALDARDAAKAIQTDTRFHQVIIDRAANPEINDTLERITPKILRLERARFLSSGSESICQHEAIIRACKKGAVEEAMALVEKNWLTLSEWASR</sequence>
<comment type="caution">
    <text evidence="5">The sequence shown here is derived from an EMBL/GenBank/DDBJ whole genome shotgun (WGS) entry which is preliminary data.</text>
</comment>
<dbReference type="GO" id="GO:0003677">
    <property type="term" value="F:DNA binding"/>
    <property type="evidence" value="ECO:0007669"/>
    <property type="project" value="UniProtKB-KW"/>
</dbReference>
<organism evidence="5 6">
    <name type="scientific">Sporolactobacillus putidus</name>
    <dbReference type="NCBI Taxonomy" id="492735"/>
    <lineage>
        <taxon>Bacteria</taxon>
        <taxon>Bacillati</taxon>
        <taxon>Bacillota</taxon>
        <taxon>Bacilli</taxon>
        <taxon>Bacillales</taxon>
        <taxon>Sporolactobacillaceae</taxon>
        <taxon>Sporolactobacillus</taxon>
    </lineage>
</organism>
<reference evidence="5" key="2">
    <citation type="submission" date="2020-09" db="EMBL/GenBank/DDBJ databases">
        <authorList>
            <person name="Sun Q."/>
            <person name="Ohkuma M."/>
        </authorList>
    </citation>
    <scope>NUCLEOTIDE SEQUENCE</scope>
    <source>
        <strain evidence="5">JCM 15325</strain>
    </source>
</reference>
<evidence type="ECO:0000256" key="3">
    <source>
        <dbReference type="ARBA" id="ARBA00023163"/>
    </source>
</evidence>
<accession>A0A917SB83</accession>
<dbReference type="SMART" id="SM00345">
    <property type="entry name" value="HTH_GNTR"/>
    <property type="match status" value="1"/>
</dbReference>
<keyword evidence="3" id="KW-0804">Transcription</keyword>
<keyword evidence="1" id="KW-0805">Transcription regulation</keyword>
<evidence type="ECO:0000259" key="4">
    <source>
        <dbReference type="PROSITE" id="PS50949"/>
    </source>
</evidence>